<sequence length="167" mass="18295">MGPKGAEPVARIRAPEEVTEVAEIVQQEAEIAELPQRSRIACQTNDGDLWEPQGKGGGDAVDPLFVYSEKAKTNKRKHKGGGCEEPVGKQQTTEDEWTRVWLSLCIYTDDVYGVNFIACQTNDGDLWEPQGKGGGDAVDPLFVYSEKAKTNKRKRKGGGCEEPVGKQ</sequence>
<dbReference type="EMBL" id="QGKY02000190">
    <property type="protein sequence ID" value="KAF2591594.1"/>
    <property type="molecule type" value="Genomic_DNA"/>
</dbReference>
<dbReference type="AlphaFoldDB" id="A0A8S9KAB4"/>
<proteinExistence type="predicted"/>
<name>A0A8S9KAB4_BRACR</name>
<feature type="region of interest" description="Disordered" evidence="1">
    <location>
        <begin position="72"/>
        <end position="92"/>
    </location>
</feature>
<reference evidence="2" key="1">
    <citation type="submission" date="2019-12" db="EMBL/GenBank/DDBJ databases">
        <title>Genome sequencing and annotation of Brassica cretica.</title>
        <authorList>
            <person name="Studholme D.J."/>
            <person name="Sarris P.F."/>
        </authorList>
    </citation>
    <scope>NUCLEOTIDE SEQUENCE</scope>
    <source>
        <strain evidence="2">PFS-102/07</strain>
        <tissue evidence="2">Leaf</tissue>
    </source>
</reference>
<evidence type="ECO:0000256" key="1">
    <source>
        <dbReference type="SAM" id="MobiDB-lite"/>
    </source>
</evidence>
<evidence type="ECO:0000313" key="2">
    <source>
        <dbReference type="EMBL" id="KAF2591594.1"/>
    </source>
</evidence>
<accession>A0A8S9KAB4</accession>
<protein>
    <submittedName>
        <fullName evidence="2">Uncharacterized protein</fullName>
    </submittedName>
</protein>
<gene>
    <name evidence="2" type="ORF">F2Q70_00038212</name>
</gene>
<organism evidence="2">
    <name type="scientific">Brassica cretica</name>
    <name type="common">Mustard</name>
    <dbReference type="NCBI Taxonomy" id="69181"/>
    <lineage>
        <taxon>Eukaryota</taxon>
        <taxon>Viridiplantae</taxon>
        <taxon>Streptophyta</taxon>
        <taxon>Embryophyta</taxon>
        <taxon>Tracheophyta</taxon>
        <taxon>Spermatophyta</taxon>
        <taxon>Magnoliopsida</taxon>
        <taxon>eudicotyledons</taxon>
        <taxon>Gunneridae</taxon>
        <taxon>Pentapetalae</taxon>
        <taxon>rosids</taxon>
        <taxon>malvids</taxon>
        <taxon>Brassicales</taxon>
        <taxon>Brassicaceae</taxon>
        <taxon>Brassiceae</taxon>
        <taxon>Brassica</taxon>
    </lineage>
</organism>
<comment type="caution">
    <text evidence="2">The sequence shown here is derived from an EMBL/GenBank/DDBJ whole genome shotgun (WGS) entry which is preliminary data.</text>
</comment>